<proteinExistence type="predicted"/>
<protein>
    <submittedName>
        <fullName evidence="2">Uncharacterized protein</fullName>
    </submittedName>
</protein>
<sequence length="165" mass="18698">MGRFRCQDRAACALGVAEEGPFGVEERAGSGEEAANYRQESYRRDEARDTQLAGATTQRPALWRGRRRRGSGQPEGPWPAEVAAERAWSLRRQCGAEEHQWSALAARGDGGCWGRMGEWQVKPETVLAFAVVMTRALEIARLQRPPAPRRNRQADERARLLRRRW</sequence>
<gene>
    <name evidence="2" type="ORF">K505DRAFT_22772</name>
</gene>
<evidence type="ECO:0000313" key="2">
    <source>
        <dbReference type="EMBL" id="KAF2794726.1"/>
    </source>
</evidence>
<organism evidence="2 3">
    <name type="scientific">Melanomma pulvis-pyrius CBS 109.77</name>
    <dbReference type="NCBI Taxonomy" id="1314802"/>
    <lineage>
        <taxon>Eukaryota</taxon>
        <taxon>Fungi</taxon>
        <taxon>Dikarya</taxon>
        <taxon>Ascomycota</taxon>
        <taxon>Pezizomycotina</taxon>
        <taxon>Dothideomycetes</taxon>
        <taxon>Pleosporomycetidae</taxon>
        <taxon>Pleosporales</taxon>
        <taxon>Melanommataceae</taxon>
        <taxon>Melanomma</taxon>
    </lineage>
</organism>
<dbReference type="AlphaFoldDB" id="A0A6A6XE65"/>
<feature type="region of interest" description="Disordered" evidence="1">
    <location>
        <begin position="21"/>
        <end position="80"/>
    </location>
</feature>
<dbReference type="EMBL" id="MU001881">
    <property type="protein sequence ID" value="KAF2794726.1"/>
    <property type="molecule type" value="Genomic_DNA"/>
</dbReference>
<evidence type="ECO:0000256" key="1">
    <source>
        <dbReference type="SAM" id="MobiDB-lite"/>
    </source>
</evidence>
<reference evidence="2" key="1">
    <citation type="journal article" date="2020" name="Stud. Mycol.">
        <title>101 Dothideomycetes genomes: a test case for predicting lifestyles and emergence of pathogens.</title>
        <authorList>
            <person name="Haridas S."/>
            <person name="Albert R."/>
            <person name="Binder M."/>
            <person name="Bloem J."/>
            <person name="Labutti K."/>
            <person name="Salamov A."/>
            <person name="Andreopoulos B."/>
            <person name="Baker S."/>
            <person name="Barry K."/>
            <person name="Bills G."/>
            <person name="Bluhm B."/>
            <person name="Cannon C."/>
            <person name="Castanera R."/>
            <person name="Culley D."/>
            <person name="Daum C."/>
            <person name="Ezra D."/>
            <person name="Gonzalez J."/>
            <person name="Henrissat B."/>
            <person name="Kuo A."/>
            <person name="Liang C."/>
            <person name="Lipzen A."/>
            <person name="Lutzoni F."/>
            <person name="Magnuson J."/>
            <person name="Mondo S."/>
            <person name="Nolan M."/>
            <person name="Ohm R."/>
            <person name="Pangilinan J."/>
            <person name="Park H.-J."/>
            <person name="Ramirez L."/>
            <person name="Alfaro M."/>
            <person name="Sun H."/>
            <person name="Tritt A."/>
            <person name="Yoshinaga Y."/>
            <person name="Zwiers L.-H."/>
            <person name="Turgeon B."/>
            <person name="Goodwin S."/>
            <person name="Spatafora J."/>
            <person name="Crous P."/>
            <person name="Grigoriev I."/>
        </authorList>
    </citation>
    <scope>NUCLEOTIDE SEQUENCE</scope>
    <source>
        <strain evidence="2">CBS 109.77</strain>
    </source>
</reference>
<accession>A0A6A6XE65</accession>
<feature type="compositionally biased region" description="Basic and acidic residues" evidence="1">
    <location>
        <begin position="40"/>
        <end position="49"/>
    </location>
</feature>
<evidence type="ECO:0000313" key="3">
    <source>
        <dbReference type="Proteomes" id="UP000799757"/>
    </source>
</evidence>
<keyword evidence="3" id="KW-1185">Reference proteome</keyword>
<dbReference type="Proteomes" id="UP000799757">
    <property type="component" value="Unassembled WGS sequence"/>
</dbReference>
<name>A0A6A6XE65_9PLEO</name>